<dbReference type="Pfam" id="PF01638">
    <property type="entry name" value="HxlR"/>
    <property type="match status" value="1"/>
</dbReference>
<dbReference type="Gene3D" id="1.10.10.10">
    <property type="entry name" value="Winged helix-like DNA-binding domain superfamily/Winged helix DNA-binding domain"/>
    <property type="match status" value="1"/>
</dbReference>
<evidence type="ECO:0000256" key="3">
    <source>
        <dbReference type="ARBA" id="ARBA00023163"/>
    </source>
</evidence>
<dbReference type="InterPro" id="IPR036388">
    <property type="entry name" value="WH-like_DNA-bd_sf"/>
</dbReference>
<organism evidence="5 6">
    <name type="scientific">Chryseobacterium arachidis</name>
    <dbReference type="NCBI Taxonomy" id="1416778"/>
    <lineage>
        <taxon>Bacteria</taxon>
        <taxon>Pseudomonadati</taxon>
        <taxon>Bacteroidota</taxon>
        <taxon>Flavobacteriia</taxon>
        <taxon>Flavobacteriales</taxon>
        <taxon>Weeksellaceae</taxon>
        <taxon>Chryseobacterium group</taxon>
        <taxon>Chryseobacterium</taxon>
    </lineage>
</organism>
<sequence>MEMKQPGQINAENKEFTDECHTIMNAVSDTLYVVGGKWKLMIIIAMARGNNRFSELQKQVKGISARVLSSELKELELNGFIVKKVSVGYPVLIEYELLPYSHTLEELVGAMTRWGIQHRAKIKSERSSGGKRE</sequence>
<evidence type="ECO:0000313" key="6">
    <source>
        <dbReference type="Proteomes" id="UP000184518"/>
    </source>
</evidence>
<dbReference type="RefSeq" id="WP_072961343.1">
    <property type="nucleotide sequence ID" value="NZ_FQUT01000012.1"/>
</dbReference>
<dbReference type="EMBL" id="FQUT01000012">
    <property type="protein sequence ID" value="SHG23771.1"/>
    <property type="molecule type" value="Genomic_DNA"/>
</dbReference>
<dbReference type="InterPro" id="IPR036390">
    <property type="entry name" value="WH_DNA-bd_sf"/>
</dbReference>
<evidence type="ECO:0000259" key="4">
    <source>
        <dbReference type="PROSITE" id="PS51118"/>
    </source>
</evidence>
<keyword evidence="2" id="KW-0238">DNA-binding</keyword>
<evidence type="ECO:0000256" key="2">
    <source>
        <dbReference type="ARBA" id="ARBA00023125"/>
    </source>
</evidence>
<keyword evidence="3" id="KW-0804">Transcription</keyword>
<evidence type="ECO:0000313" key="5">
    <source>
        <dbReference type="EMBL" id="SHG23771.1"/>
    </source>
</evidence>
<dbReference type="InterPro" id="IPR002577">
    <property type="entry name" value="HTH_HxlR"/>
</dbReference>
<gene>
    <name evidence="5" type="ORF">SAMN05443633_11211</name>
</gene>
<proteinExistence type="predicted"/>
<dbReference type="GO" id="GO:0003677">
    <property type="term" value="F:DNA binding"/>
    <property type="evidence" value="ECO:0007669"/>
    <property type="project" value="UniProtKB-KW"/>
</dbReference>
<dbReference type="SUPFAM" id="SSF46785">
    <property type="entry name" value="Winged helix' DNA-binding domain"/>
    <property type="match status" value="1"/>
</dbReference>
<reference evidence="6" key="1">
    <citation type="submission" date="2016-11" db="EMBL/GenBank/DDBJ databases">
        <authorList>
            <person name="Varghese N."/>
            <person name="Submissions S."/>
        </authorList>
    </citation>
    <scope>NUCLEOTIDE SEQUENCE [LARGE SCALE GENOMIC DNA]</scope>
    <source>
        <strain evidence="6">DSM 27619</strain>
    </source>
</reference>
<dbReference type="PROSITE" id="PS51118">
    <property type="entry name" value="HTH_HXLR"/>
    <property type="match status" value="1"/>
</dbReference>
<evidence type="ECO:0000256" key="1">
    <source>
        <dbReference type="ARBA" id="ARBA00023015"/>
    </source>
</evidence>
<keyword evidence="1" id="KW-0805">Transcription regulation</keyword>
<dbReference type="PANTHER" id="PTHR33204">
    <property type="entry name" value="TRANSCRIPTIONAL REGULATOR, MARR FAMILY"/>
    <property type="match status" value="1"/>
</dbReference>
<accession>A0A1M5I667</accession>
<feature type="domain" description="HTH hxlR-type" evidence="4">
    <location>
        <begin position="20"/>
        <end position="123"/>
    </location>
</feature>
<dbReference type="Proteomes" id="UP000184518">
    <property type="component" value="Unassembled WGS sequence"/>
</dbReference>
<keyword evidence="6" id="KW-1185">Reference proteome</keyword>
<protein>
    <submittedName>
        <fullName evidence="5">Transcriptional regulator, HxlR family</fullName>
    </submittedName>
</protein>
<name>A0A1M5I667_9FLAO</name>
<dbReference type="AlphaFoldDB" id="A0A1M5I667"/>